<dbReference type="Gene3D" id="2.130.10.130">
    <property type="entry name" value="Integrin alpha, N-terminal"/>
    <property type="match status" value="1"/>
</dbReference>
<dbReference type="RefSeq" id="WP_248433146.1">
    <property type="nucleotide sequence ID" value="NZ_CP096205.1"/>
</dbReference>
<organism evidence="4 5">
    <name type="scientific">Flavobacterium azooxidireducens</name>
    <dbReference type="NCBI Taxonomy" id="1871076"/>
    <lineage>
        <taxon>Bacteria</taxon>
        <taxon>Pseudomonadati</taxon>
        <taxon>Bacteroidota</taxon>
        <taxon>Flavobacteriia</taxon>
        <taxon>Flavobacteriales</taxon>
        <taxon>Flavobacteriaceae</taxon>
        <taxon>Flavobacterium</taxon>
    </lineage>
</organism>
<evidence type="ECO:0000259" key="3">
    <source>
        <dbReference type="Pfam" id="PF18962"/>
    </source>
</evidence>
<evidence type="ECO:0000313" key="5">
    <source>
        <dbReference type="Proteomes" id="UP000830583"/>
    </source>
</evidence>
<protein>
    <submittedName>
        <fullName evidence="4">T9SS type A sorting domain-containing protein</fullName>
    </submittedName>
</protein>
<sequence length="484" mass="54031">MKKLYLLALLISVHSFSQSLVRIEPENFSTVYGFGGSGSFNDTEIVISGQDALPPTGVPKLYLFNTDSSGITPNGTIDSPEANQNFGGAIEMTDDYLFAGSIRNSTNAANGGAVYIFKKVNGNWEYLLKIQPSTQHENDYFGTNIKVHNNQLFITAFGYDENGDAAINDGAVYIYNQNGDTFSLQQTLTGVSGNSGFGTLLEIENDMLVTTSTNSTDDFITTFYLESSTWELVNSTLMPNVSFEFNPELSLLHSDRVSLSNGKLYIYHLTDTENDFLGLKMVKIHNWSYASDEWSFVEDFVFQEGDYYEYKVKVGGNNMFLIPTGEYILMMERKNPVFHFVNENGSWSYVNAYSGMSSYTHDNFGHFTLIKENQVLFGNSGEYWTIPVAASNGGAYMLDVTLGVNEFEVNNLVVYPNPTDGIVKIYSQNSEVASIEIYDGIGKKVFEKKANVQEFDISVLNSGIYFCKITNSDNSIKFQKIIKK</sequence>
<dbReference type="InterPro" id="IPR026444">
    <property type="entry name" value="Secre_tail"/>
</dbReference>
<dbReference type="PANTHER" id="PTHR36220:SF1">
    <property type="entry name" value="GAMMA TUBULIN COMPLEX COMPONENT C-TERMINAL DOMAIN-CONTAINING PROTEIN"/>
    <property type="match status" value="1"/>
</dbReference>
<dbReference type="Pfam" id="PF18962">
    <property type="entry name" value="Por_Secre_tail"/>
    <property type="match status" value="1"/>
</dbReference>
<proteinExistence type="predicted"/>
<dbReference type="Proteomes" id="UP000830583">
    <property type="component" value="Chromosome"/>
</dbReference>
<dbReference type="SUPFAM" id="SSF75011">
    <property type="entry name" value="3-carboxy-cis,cis-mucoante lactonizing enzyme"/>
    <property type="match status" value="1"/>
</dbReference>
<feature type="signal peptide" evidence="2">
    <location>
        <begin position="1"/>
        <end position="19"/>
    </location>
</feature>
<gene>
    <name evidence="4" type="ORF">M0M57_11360</name>
</gene>
<evidence type="ECO:0000256" key="2">
    <source>
        <dbReference type="SAM" id="SignalP"/>
    </source>
</evidence>
<evidence type="ECO:0000256" key="1">
    <source>
        <dbReference type="ARBA" id="ARBA00022729"/>
    </source>
</evidence>
<dbReference type="InterPro" id="IPR028994">
    <property type="entry name" value="Integrin_alpha_N"/>
</dbReference>
<reference evidence="4" key="1">
    <citation type="submission" date="2022-04" db="EMBL/GenBank/DDBJ databases">
        <title>Consumption of N2O by Flavobacterium azooxidireducens sp. nov. isolated from Decomposing Leaf Litter of Phragmites australis (Cav.).</title>
        <authorList>
            <person name="Behrendt U."/>
            <person name="Spanner T."/>
            <person name="Augustin J."/>
            <person name="Horn M.A."/>
            <person name="Kolb S."/>
            <person name="Ulrich A."/>
        </authorList>
    </citation>
    <scope>NUCLEOTIDE SEQUENCE</scope>
    <source>
        <strain evidence="4">IGB 4-14</strain>
    </source>
</reference>
<dbReference type="EMBL" id="CP096205">
    <property type="protein sequence ID" value="UPQ78219.1"/>
    <property type="molecule type" value="Genomic_DNA"/>
</dbReference>
<dbReference type="PANTHER" id="PTHR36220">
    <property type="entry name" value="UNNAMED PRODUCT"/>
    <property type="match status" value="1"/>
</dbReference>
<keyword evidence="1 2" id="KW-0732">Signal</keyword>
<feature type="chain" id="PRO_5045621729" evidence="2">
    <location>
        <begin position="20"/>
        <end position="484"/>
    </location>
</feature>
<dbReference type="NCBIfam" id="TIGR04183">
    <property type="entry name" value="Por_Secre_tail"/>
    <property type="match status" value="1"/>
</dbReference>
<accession>A0ABY4KBS8</accession>
<feature type="domain" description="Secretion system C-terminal sorting" evidence="3">
    <location>
        <begin position="414"/>
        <end position="482"/>
    </location>
</feature>
<name>A0ABY4KBS8_9FLAO</name>
<keyword evidence="5" id="KW-1185">Reference proteome</keyword>
<evidence type="ECO:0000313" key="4">
    <source>
        <dbReference type="EMBL" id="UPQ78219.1"/>
    </source>
</evidence>